<dbReference type="OrthoDB" id="8480752at2"/>
<sequence>MINDDPKAGDLVSIALRSFREAILPVIPADQRFTALMIANALGMAERELAAGGKADAALADAVGKLINAKGDLRALLPRLCTDIDVGRFDSPERQQALRAVLKDITRARLAVSNPKRLAAEASPPEAPGSEASGSGR</sequence>
<reference evidence="3 4" key="1">
    <citation type="submission" date="2018-04" db="EMBL/GenBank/DDBJ databases">
        <title>Complete genome sequence of the nitrogen-fixing bacterium Azospirillum humicireducens type strain SgZ-5.</title>
        <authorList>
            <person name="Yu Z."/>
        </authorList>
    </citation>
    <scope>NUCLEOTIDE SEQUENCE [LARGE SCALE GENOMIC DNA]</scope>
    <source>
        <strain evidence="3 4">SgZ-5</strain>
        <plasmid evidence="3 4">pYZ2</plasmid>
    </source>
</reference>
<dbReference type="RefSeq" id="WP_108547743.1">
    <property type="nucleotide sequence ID" value="NZ_CP028903.1"/>
</dbReference>
<dbReference type="AlphaFoldDB" id="A0A2R4VSN8"/>
<keyword evidence="3" id="KW-0614">Plasmid</keyword>
<dbReference type="InterPro" id="IPR046252">
    <property type="entry name" value="DUF6285"/>
</dbReference>
<dbReference type="Pfam" id="PF19802">
    <property type="entry name" value="DUF6285"/>
    <property type="match status" value="1"/>
</dbReference>
<geneLocation type="plasmid" evidence="3 4">
    <name>pYZ2</name>
</geneLocation>
<dbReference type="EMBL" id="CP028903">
    <property type="protein sequence ID" value="AWB07456.1"/>
    <property type="molecule type" value="Genomic_DNA"/>
</dbReference>
<evidence type="ECO:0000313" key="4">
    <source>
        <dbReference type="Proteomes" id="UP000077405"/>
    </source>
</evidence>
<feature type="region of interest" description="Disordered" evidence="1">
    <location>
        <begin position="115"/>
        <end position="137"/>
    </location>
</feature>
<feature type="compositionally biased region" description="Low complexity" evidence="1">
    <location>
        <begin position="120"/>
        <end position="137"/>
    </location>
</feature>
<evidence type="ECO:0000256" key="1">
    <source>
        <dbReference type="SAM" id="MobiDB-lite"/>
    </source>
</evidence>
<name>A0A2R4VSN8_9PROT</name>
<dbReference type="KEGG" id="ahu:A6A40_20720"/>
<proteinExistence type="predicted"/>
<evidence type="ECO:0000313" key="3">
    <source>
        <dbReference type="EMBL" id="AWB07456.1"/>
    </source>
</evidence>
<dbReference type="Proteomes" id="UP000077405">
    <property type="component" value="Plasmid pYZ2"/>
</dbReference>
<protein>
    <recommendedName>
        <fullName evidence="2">DUF6285 domain-containing protein</fullName>
    </recommendedName>
</protein>
<feature type="domain" description="DUF6285" evidence="2">
    <location>
        <begin position="26"/>
        <end position="116"/>
    </location>
</feature>
<organism evidence="3 4">
    <name type="scientific">Azospirillum humicireducens</name>
    <dbReference type="NCBI Taxonomy" id="1226968"/>
    <lineage>
        <taxon>Bacteria</taxon>
        <taxon>Pseudomonadati</taxon>
        <taxon>Pseudomonadota</taxon>
        <taxon>Alphaproteobacteria</taxon>
        <taxon>Rhodospirillales</taxon>
        <taxon>Azospirillaceae</taxon>
        <taxon>Azospirillum</taxon>
    </lineage>
</organism>
<keyword evidence="4" id="KW-1185">Reference proteome</keyword>
<gene>
    <name evidence="3" type="ORF">A6A40_20720</name>
</gene>
<accession>A0A2R4VSN8</accession>
<evidence type="ECO:0000259" key="2">
    <source>
        <dbReference type="Pfam" id="PF19802"/>
    </source>
</evidence>